<feature type="transmembrane region" description="Helical" evidence="1">
    <location>
        <begin position="159"/>
        <end position="185"/>
    </location>
</feature>
<comment type="caution">
    <text evidence="2">The sequence shown here is derived from an EMBL/GenBank/DDBJ whole genome shotgun (WGS) entry which is preliminary data.</text>
</comment>
<organism evidence="2 3">
    <name type="scientific">Handroanthus impetiginosus</name>
    <dbReference type="NCBI Taxonomy" id="429701"/>
    <lineage>
        <taxon>Eukaryota</taxon>
        <taxon>Viridiplantae</taxon>
        <taxon>Streptophyta</taxon>
        <taxon>Embryophyta</taxon>
        <taxon>Tracheophyta</taxon>
        <taxon>Spermatophyta</taxon>
        <taxon>Magnoliopsida</taxon>
        <taxon>eudicotyledons</taxon>
        <taxon>Gunneridae</taxon>
        <taxon>Pentapetalae</taxon>
        <taxon>asterids</taxon>
        <taxon>lamiids</taxon>
        <taxon>Lamiales</taxon>
        <taxon>Bignoniaceae</taxon>
        <taxon>Crescentiina</taxon>
        <taxon>Tabebuia alliance</taxon>
        <taxon>Handroanthus</taxon>
    </lineage>
</organism>
<accession>A0A2G9HG12</accession>
<sequence length="187" mass="19687">MSQQNTTIASPPSTTIGGRSKASVHVTALDGIVNVNSLFTMAIFIDFSLSSPAASGTSNKASCNASVGIVRKVIIFEANFFSFFLFSSQIAQSLKLATSLVNRLDPKDPHKADIDSFFMKCGLLGSAIGSVLGCAFLMLSIVEFIQVKLGVLSCGGASVYAIVTLVVFVGSSLLVYILTAVYASFFM</sequence>
<gene>
    <name evidence="2" type="ORF">CDL12_10986</name>
</gene>
<keyword evidence="3" id="KW-1185">Reference proteome</keyword>
<dbReference type="PANTHER" id="PTHR33430">
    <property type="entry name" value="MATERNAL EFFECT EMBRYO ARREST PROTEIN"/>
    <property type="match status" value="1"/>
</dbReference>
<keyword evidence="1" id="KW-0472">Membrane</keyword>
<dbReference type="AlphaFoldDB" id="A0A2G9HG12"/>
<feature type="transmembrane region" description="Helical" evidence="1">
    <location>
        <begin position="117"/>
        <end position="139"/>
    </location>
</feature>
<dbReference type="EMBL" id="NKXS01001883">
    <property type="protein sequence ID" value="PIN16373.1"/>
    <property type="molecule type" value="Genomic_DNA"/>
</dbReference>
<evidence type="ECO:0000256" key="1">
    <source>
        <dbReference type="SAM" id="Phobius"/>
    </source>
</evidence>
<name>A0A2G9HG12_9LAMI</name>
<dbReference type="OrthoDB" id="666653at2759"/>
<proteinExistence type="predicted"/>
<keyword evidence="1" id="KW-0812">Transmembrane</keyword>
<dbReference type="STRING" id="429701.A0A2G9HG12"/>
<evidence type="ECO:0000313" key="2">
    <source>
        <dbReference type="EMBL" id="PIN16373.1"/>
    </source>
</evidence>
<protein>
    <submittedName>
        <fullName evidence="2">Uncharacterized protein</fullName>
    </submittedName>
</protein>
<dbReference type="PANTHER" id="PTHR33430:SF6">
    <property type="entry name" value="MATERNAL EFFECT EMBRYO ARREST PROTEIN"/>
    <property type="match status" value="1"/>
</dbReference>
<reference evidence="3" key="1">
    <citation type="journal article" date="2018" name="Gigascience">
        <title>Genome assembly of the Pink Ipe (Handroanthus impetiginosus, Bignoniaceae), a highly valued, ecologically keystone Neotropical timber forest tree.</title>
        <authorList>
            <person name="Silva-Junior O.B."/>
            <person name="Grattapaglia D."/>
            <person name="Novaes E."/>
            <person name="Collevatti R.G."/>
        </authorList>
    </citation>
    <scope>NUCLEOTIDE SEQUENCE [LARGE SCALE GENOMIC DNA]</scope>
    <source>
        <strain evidence="3">cv. UFG-1</strain>
    </source>
</reference>
<evidence type="ECO:0000313" key="3">
    <source>
        <dbReference type="Proteomes" id="UP000231279"/>
    </source>
</evidence>
<dbReference type="Proteomes" id="UP000231279">
    <property type="component" value="Unassembled WGS sequence"/>
</dbReference>
<keyword evidence="1" id="KW-1133">Transmembrane helix</keyword>